<dbReference type="Pfam" id="PF14223">
    <property type="entry name" value="Retrotran_gag_2"/>
    <property type="match status" value="1"/>
</dbReference>
<dbReference type="EC" id="3.1.13.-" evidence="3"/>
<evidence type="ECO:0000259" key="2">
    <source>
        <dbReference type="Pfam" id="PF22936"/>
    </source>
</evidence>
<evidence type="ECO:0000259" key="1">
    <source>
        <dbReference type="Pfam" id="PF13976"/>
    </source>
</evidence>
<dbReference type="OrthoDB" id="774925at2759"/>
<dbReference type="Proteomes" id="UP000236161">
    <property type="component" value="Unassembled WGS sequence"/>
</dbReference>
<dbReference type="PANTHER" id="PTHR47481">
    <property type="match status" value="1"/>
</dbReference>
<sequence>MKKNDKLDVFLSKASDIVSQIRLYGKNLTDQIIVEKVLRSLTPQFDHIAAAIEESKDLSALTFDSLKSSLQAHEARLKRAEKIEEKAFQVKSELLFQKEKSERTFEHGRGRGIFHGRGRGRSRGRGRFVGNEIQRHHRFAGNEIQRHHFNRNKGDHYGVQCHYCKKYGHVEANCWNKQKQENFVEKQASYAEEKEKSEESKLFLACSHPNDNLNDVWFLDSGCSNHMSSVRSMFQDLDESQKLQVRLGDDKQVEVEGKGTLIKTAQGNTKHLDNVFFVPKLAHNLLSVGQLVTSGYSILFDNATCKIKDKESCQIIADIQMTSNNMFPLRISSIGNHALIVKKMNESTLWHFRYGHLHINGLKLLNQKNMVIGLPKINDLENICEECLYGKQSRKSFPIGRTCT</sequence>
<dbReference type="InterPro" id="IPR025724">
    <property type="entry name" value="GAG-pre-integrase_dom"/>
</dbReference>
<dbReference type="PANTHER" id="PTHR47481:SF7">
    <property type="entry name" value="CCHC-TYPE DOMAIN-CONTAINING PROTEIN"/>
    <property type="match status" value="1"/>
</dbReference>
<dbReference type="GO" id="GO:0008270">
    <property type="term" value="F:zinc ion binding"/>
    <property type="evidence" value="ECO:0007669"/>
    <property type="project" value="InterPro"/>
</dbReference>
<dbReference type="GO" id="GO:0016787">
    <property type="term" value="F:hydrolase activity"/>
    <property type="evidence" value="ECO:0007669"/>
    <property type="project" value="UniProtKB-KW"/>
</dbReference>
<dbReference type="InterPro" id="IPR036875">
    <property type="entry name" value="Znf_CCHC_sf"/>
</dbReference>
<feature type="domain" description="Retrovirus-related Pol polyprotein from transposon TNT 1-94-like beta-barrel" evidence="2">
    <location>
        <begin position="217"/>
        <end position="296"/>
    </location>
</feature>
<reference evidence="3 4" key="1">
    <citation type="journal article" date="2017" name="Nature">
        <title>The Apostasia genome and the evolution of orchids.</title>
        <authorList>
            <person name="Zhang G.Q."/>
            <person name="Liu K.W."/>
            <person name="Li Z."/>
            <person name="Lohaus R."/>
            <person name="Hsiao Y.Y."/>
            <person name="Niu S.C."/>
            <person name="Wang J.Y."/>
            <person name="Lin Y.C."/>
            <person name="Xu Q."/>
            <person name="Chen L.J."/>
            <person name="Yoshida K."/>
            <person name="Fujiwara S."/>
            <person name="Wang Z.W."/>
            <person name="Zhang Y.Q."/>
            <person name="Mitsuda N."/>
            <person name="Wang M."/>
            <person name="Liu G.H."/>
            <person name="Pecoraro L."/>
            <person name="Huang H.X."/>
            <person name="Xiao X.J."/>
            <person name="Lin M."/>
            <person name="Wu X.Y."/>
            <person name="Wu W.L."/>
            <person name="Chen Y.Y."/>
            <person name="Chang S.B."/>
            <person name="Sakamoto S."/>
            <person name="Ohme-Takagi M."/>
            <person name="Yagi M."/>
            <person name="Zeng S.J."/>
            <person name="Shen C.Y."/>
            <person name="Yeh C.M."/>
            <person name="Luo Y.B."/>
            <person name="Tsai W.C."/>
            <person name="Van de Peer Y."/>
            <person name="Liu Z.J."/>
        </authorList>
    </citation>
    <scope>NUCLEOTIDE SEQUENCE [LARGE SCALE GENOMIC DNA]</scope>
    <source>
        <strain evidence="4">cv. Shenzhen</strain>
        <tissue evidence="3">Stem</tissue>
    </source>
</reference>
<dbReference type="SUPFAM" id="SSF57756">
    <property type="entry name" value="Retrovirus zinc finger-like domains"/>
    <property type="match status" value="1"/>
</dbReference>
<evidence type="ECO:0000313" key="3">
    <source>
        <dbReference type="EMBL" id="PKA55296.1"/>
    </source>
</evidence>
<dbReference type="Pfam" id="PF22936">
    <property type="entry name" value="Pol_BBD"/>
    <property type="match status" value="1"/>
</dbReference>
<evidence type="ECO:0000313" key="4">
    <source>
        <dbReference type="Proteomes" id="UP000236161"/>
    </source>
</evidence>
<dbReference type="EMBL" id="KZ451980">
    <property type="protein sequence ID" value="PKA55296.1"/>
    <property type="molecule type" value="Genomic_DNA"/>
</dbReference>
<name>A0A2I0AIK2_9ASPA</name>
<gene>
    <name evidence="3" type="ORF">AXF42_Ash003933</name>
</gene>
<keyword evidence="4" id="KW-1185">Reference proteome</keyword>
<proteinExistence type="predicted"/>
<keyword evidence="3" id="KW-0378">Hydrolase</keyword>
<dbReference type="AlphaFoldDB" id="A0A2I0AIK2"/>
<organism evidence="3 4">
    <name type="scientific">Apostasia shenzhenica</name>
    <dbReference type="NCBI Taxonomy" id="1088818"/>
    <lineage>
        <taxon>Eukaryota</taxon>
        <taxon>Viridiplantae</taxon>
        <taxon>Streptophyta</taxon>
        <taxon>Embryophyta</taxon>
        <taxon>Tracheophyta</taxon>
        <taxon>Spermatophyta</taxon>
        <taxon>Magnoliopsida</taxon>
        <taxon>Liliopsida</taxon>
        <taxon>Asparagales</taxon>
        <taxon>Orchidaceae</taxon>
        <taxon>Apostasioideae</taxon>
        <taxon>Apostasia</taxon>
    </lineage>
</organism>
<protein>
    <submittedName>
        <fullName evidence="3">Retrovirus-related Pol polyprotein from transposon TNT 1-94</fullName>
        <ecNumber evidence="3">3.1.13.-</ecNumber>
    </submittedName>
</protein>
<dbReference type="Pfam" id="PF13976">
    <property type="entry name" value="gag_pre-integrs"/>
    <property type="match status" value="1"/>
</dbReference>
<dbReference type="STRING" id="1088818.A0A2I0AIK2"/>
<accession>A0A2I0AIK2</accession>
<dbReference type="GO" id="GO:0003676">
    <property type="term" value="F:nucleic acid binding"/>
    <property type="evidence" value="ECO:0007669"/>
    <property type="project" value="InterPro"/>
</dbReference>
<feature type="domain" description="GAG-pre-integrase" evidence="1">
    <location>
        <begin position="325"/>
        <end position="392"/>
    </location>
</feature>
<dbReference type="InterPro" id="IPR054722">
    <property type="entry name" value="PolX-like_BBD"/>
</dbReference>